<keyword evidence="3" id="KW-1185">Reference proteome</keyword>
<evidence type="ECO:0000256" key="1">
    <source>
        <dbReference type="SAM" id="MobiDB-lite"/>
    </source>
</evidence>
<evidence type="ECO:0000313" key="2">
    <source>
        <dbReference type="EMBL" id="MCG0066283.1"/>
    </source>
</evidence>
<gene>
    <name evidence="2" type="ORF">L0F81_23830</name>
</gene>
<organism evidence="2 3">
    <name type="scientific">Streptomyces tricolor</name>
    <dbReference type="NCBI Taxonomy" id="68277"/>
    <lineage>
        <taxon>Bacteria</taxon>
        <taxon>Bacillati</taxon>
        <taxon>Actinomycetota</taxon>
        <taxon>Actinomycetes</taxon>
        <taxon>Kitasatosporales</taxon>
        <taxon>Streptomycetaceae</taxon>
        <taxon>Streptomyces</taxon>
        <taxon>Streptomyces violaceoruber group</taxon>
    </lineage>
</organism>
<dbReference type="EMBL" id="JAKKZF010000102">
    <property type="protein sequence ID" value="MCG0066283.1"/>
    <property type="molecule type" value="Genomic_DNA"/>
</dbReference>
<dbReference type="Proteomes" id="UP001299012">
    <property type="component" value="Unassembled WGS sequence"/>
</dbReference>
<comment type="caution">
    <text evidence="2">The sequence shown here is derived from an EMBL/GenBank/DDBJ whole genome shotgun (WGS) entry which is preliminary data.</text>
</comment>
<feature type="region of interest" description="Disordered" evidence="1">
    <location>
        <begin position="1"/>
        <end position="34"/>
    </location>
</feature>
<sequence>MAHRPYPNPARARRQLDRHKSQPPSASQPTAAEASATLADFFKAMPKVGEYRLSTR</sequence>
<name>A0ABS9JL57_9ACTN</name>
<evidence type="ECO:0000313" key="3">
    <source>
        <dbReference type="Proteomes" id="UP001299012"/>
    </source>
</evidence>
<reference evidence="2 3" key="1">
    <citation type="submission" date="2022-01" db="EMBL/GenBank/DDBJ databases">
        <title>Draft Genome Sequences of Seven Type Strains of the Genus Streptomyces.</title>
        <authorList>
            <person name="Aziz S."/>
            <person name="Coretto E."/>
            <person name="Chronakova A."/>
            <person name="Sproer C."/>
            <person name="Huber K."/>
            <person name="Nouioui I."/>
            <person name="Gross H."/>
        </authorList>
    </citation>
    <scope>NUCLEOTIDE SEQUENCE [LARGE SCALE GENOMIC DNA]</scope>
    <source>
        <strain evidence="2 3">DSM 41685</strain>
    </source>
</reference>
<proteinExistence type="predicted"/>
<accession>A0ABS9JL57</accession>
<dbReference type="RefSeq" id="WP_158103143.1">
    <property type="nucleotide sequence ID" value="NZ_JAKKZF010000102.1"/>
</dbReference>
<protein>
    <submittedName>
        <fullName evidence="2">Uncharacterized protein</fullName>
    </submittedName>
</protein>